<keyword evidence="6" id="KW-0539">Nucleus</keyword>
<evidence type="ECO:0000256" key="2">
    <source>
        <dbReference type="ARBA" id="ARBA00010210"/>
    </source>
</evidence>
<evidence type="ECO:0000256" key="1">
    <source>
        <dbReference type="ARBA" id="ARBA00004123"/>
    </source>
</evidence>
<feature type="region of interest" description="Disordered" evidence="8">
    <location>
        <begin position="137"/>
        <end position="198"/>
    </location>
</feature>
<feature type="region of interest" description="Disordered" evidence="8">
    <location>
        <begin position="253"/>
        <end position="294"/>
    </location>
</feature>
<evidence type="ECO:0000256" key="8">
    <source>
        <dbReference type="SAM" id="MobiDB-lite"/>
    </source>
</evidence>
<feature type="binding site" evidence="7">
    <location>
        <position position="204"/>
    </location>
    <ligand>
        <name>Zn(2+)</name>
        <dbReference type="ChEBI" id="CHEBI:29105"/>
        <label>1</label>
    </ligand>
</feature>
<evidence type="ECO:0000256" key="7">
    <source>
        <dbReference type="PIRSR" id="PIRSR628651-51"/>
    </source>
</evidence>
<dbReference type="InterPro" id="IPR011011">
    <property type="entry name" value="Znf_FYVE_PHD"/>
</dbReference>
<feature type="binding site" evidence="7">
    <location>
        <position position="217"/>
    </location>
    <ligand>
        <name>Zn(2+)</name>
        <dbReference type="ChEBI" id="CHEBI:29105"/>
        <label>2</label>
    </ligand>
</feature>
<dbReference type="AlphaFoldDB" id="A0AAE9A806"/>
<feature type="binding site" evidence="7">
    <location>
        <position position="248"/>
    </location>
    <ligand>
        <name>Zn(2+)</name>
        <dbReference type="ChEBI" id="CHEBI:29105"/>
        <label>2</label>
    </ligand>
</feature>
<feature type="binding site" evidence="7">
    <location>
        <position position="206"/>
    </location>
    <ligand>
        <name>Zn(2+)</name>
        <dbReference type="ChEBI" id="CHEBI:29105"/>
        <label>1</label>
    </ligand>
</feature>
<comment type="similarity">
    <text evidence="2">Belongs to the ING family.</text>
</comment>
<evidence type="ECO:0000256" key="5">
    <source>
        <dbReference type="ARBA" id="ARBA00022833"/>
    </source>
</evidence>
<evidence type="ECO:0000256" key="6">
    <source>
        <dbReference type="ARBA" id="ARBA00023242"/>
    </source>
</evidence>
<dbReference type="InterPro" id="IPR028651">
    <property type="entry name" value="ING_fam"/>
</dbReference>
<dbReference type="InterPro" id="IPR001965">
    <property type="entry name" value="Znf_PHD"/>
</dbReference>
<evidence type="ECO:0000256" key="3">
    <source>
        <dbReference type="ARBA" id="ARBA00022723"/>
    </source>
</evidence>
<evidence type="ECO:0000313" key="10">
    <source>
        <dbReference type="EMBL" id="ULT93188.1"/>
    </source>
</evidence>
<evidence type="ECO:0000256" key="4">
    <source>
        <dbReference type="ARBA" id="ARBA00022771"/>
    </source>
</evidence>
<dbReference type="FunFam" id="3.30.40.10:FF:001125">
    <property type="entry name" value="Predicted protein"/>
    <property type="match status" value="1"/>
</dbReference>
<dbReference type="EMBL" id="CP090894">
    <property type="protein sequence ID" value="ULT93188.1"/>
    <property type="molecule type" value="Genomic_DNA"/>
</dbReference>
<keyword evidence="3 7" id="KW-0479">Metal-binding</keyword>
<evidence type="ECO:0000313" key="11">
    <source>
        <dbReference type="Proteomes" id="UP000827892"/>
    </source>
</evidence>
<reference evidence="10 11" key="1">
    <citation type="submission" date="2022-05" db="EMBL/GenBank/DDBJ databases">
        <title>Chromosome-level reference genomes for two strains of Caenorhabditis briggsae: an improved platform for comparative genomics.</title>
        <authorList>
            <person name="Stevens L."/>
            <person name="Andersen E.C."/>
        </authorList>
    </citation>
    <scope>NUCLEOTIDE SEQUENCE [LARGE SCALE GENOMIC DNA]</scope>
    <source>
        <strain evidence="10">QX1410_ONT</strain>
        <tissue evidence="10">Whole-organism</tissue>
    </source>
</reference>
<feature type="compositionally biased region" description="Polar residues" evidence="8">
    <location>
        <begin position="140"/>
        <end position="155"/>
    </location>
</feature>
<dbReference type="InterPro" id="IPR013083">
    <property type="entry name" value="Znf_RING/FYVE/PHD"/>
</dbReference>
<feature type="binding site" evidence="7">
    <location>
        <position position="228"/>
    </location>
    <ligand>
        <name>Zn(2+)</name>
        <dbReference type="ChEBI" id="CHEBI:29105"/>
        <label>1</label>
    </ligand>
</feature>
<feature type="binding site" evidence="7">
    <location>
        <position position="231"/>
    </location>
    <ligand>
        <name>Zn(2+)</name>
        <dbReference type="ChEBI" id="CHEBI:29105"/>
        <label>1</label>
    </ligand>
</feature>
<dbReference type="GO" id="GO:0008270">
    <property type="term" value="F:zinc ion binding"/>
    <property type="evidence" value="ECO:0007669"/>
    <property type="project" value="UniProtKB-KW"/>
</dbReference>
<sequence length="294" mass="33633">MDKAVKNFPKIQEKRKSMEKLDNAVKVVVETFRKINMDVPPKFKESFGEIEKLNKQTDKKLSANQKLKVEFIANYEKLSPELKCKGYEAVKTSELEIVDLFTKRMVLYEELHKKLATAFADVLECYEKNKNTLGPIAESVRNSEITPSSATSSGNPEKGKRGRKKKMVKEIKQEPLDNGEELGDVKEENGENEEEEEEQEKHYCWCQLEKEDQMVECENKRCPLEWFHFSCIQMVTAPVGDWYCSIECRNEDQDEKRKSGTKITPAEVGTMGGLGASSMTTTPSTAKRGPKKRK</sequence>
<dbReference type="GO" id="GO:0005634">
    <property type="term" value="C:nucleus"/>
    <property type="evidence" value="ECO:0007669"/>
    <property type="project" value="UniProtKB-SubCell"/>
</dbReference>
<keyword evidence="4" id="KW-0863">Zinc-finger</keyword>
<dbReference type="PANTHER" id="PTHR10333">
    <property type="entry name" value="INHIBITOR OF GROWTH PROTEIN"/>
    <property type="match status" value="1"/>
</dbReference>
<dbReference type="SUPFAM" id="SSF57903">
    <property type="entry name" value="FYVE/PHD zinc finger"/>
    <property type="match status" value="1"/>
</dbReference>
<dbReference type="Gene3D" id="3.30.40.10">
    <property type="entry name" value="Zinc/RING finger domain, C3HC4 (zinc finger)"/>
    <property type="match status" value="1"/>
</dbReference>
<feature type="binding site" evidence="7">
    <location>
        <position position="244"/>
    </location>
    <ligand>
        <name>Zn(2+)</name>
        <dbReference type="ChEBI" id="CHEBI:29105"/>
        <label>2</label>
    </ligand>
</feature>
<keyword evidence="5 7" id="KW-0862">Zinc</keyword>
<protein>
    <recommendedName>
        <fullName evidence="9">Zinc finger PHD-type domain-containing protein</fullName>
    </recommendedName>
</protein>
<comment type="subcellular location">
    <subcellularLocation>
        <location evidence="1">Nucleus</location>
    </subcellularLocation>
</comment>
<dbReference type="SMART" id="SM00249">
    <property type="entry name" value="PHD"/>
    <property type="match status" value="1"/>
</dbReference>
<accession>A0AAE9A806</accession>
<name>A0AAE9A806_CAEBR</name>
<feature type="domain" description="Zinc finger PHD-type" evidence="9">
    <location>
        <begin position="203"/>
        <end position="248"/>
    </location>
</feature>
<dbReference type="PANTHER" id="PTHR10333:SF107">
    <property type="entry name" value="ING FAMILY MEMBER LSY-13"/>
    <property type="match status" value="1"/>
</dbReference>
<proteinExistence type="inferred from homology"/>
<organism evidence="10 11">
    <name type="scientific">Caenorhabditis briggsae</name>
    <dbReference type="NCBI Taxonomy" id="6238"/>
    <lineage>
        <taxon>Eukaryota</taxon>
        <taxon>Metazoa</taxon>
        <taxon>Ecdysozoa</taxon>
        <taxon>Nematoda</taxon>
        <taxon>Chromadorea</taxon>
        <taxon>Rhabditida</taxon>
        <taxon>Rhabditina</taxon>
        <taxon>Rhabditomorpha</taxon>
        <taxon>Rhabditoidea</taxon>
        <taxon>Rhabditidae</taxon>
        <taxon>Peloderinae</taxon>
        <taxon>Caenorhabditis</taxon>
    </lineage>
</organism>
<dbReference type="Proteomes" id="UP000827892">
    <property type="component" value="Chromosome IV"/>
</dbReference>
<evidence type="ECO:0000259" key="9">
    <source>
        <dbReference type="SMART" id="SM00249"/>
    </source>
</evidence>
<gene>
    <name evidence="10" type="ORF">L3Y34_002991</name>
</gene>
<feature type="binding site" evidence="7">
    <location>
        <position position="222"/>
    </location>
    <ligand>
        <name>Zn(2+)</name>
        <dbReference type="ChEBI" id="CHEBI:29105"/>
        <label>2</label>
    </ligand>
</feature>